<dbReference type="EMBL" id="BJCC01000015">
    <property type="protein sequence ID" value="GCF94251.1"/>
    <property type="molecule type" value="Genomic_DNA"/>
</dbReference>
<dbReference type="RefSeq" id="WP_146622681.1">
    <property type="nucleotide sequence ID" value="NZ_BJCC01000015.1"/>
</dbReference>
<protein>
    <recommendedName>
        <fullName evidence="2">Fido domain-containing protein</fullName>
    </recommendedName>
</protein>
<dbReference type="SUPFAM" id="SSF140931">
    <property type="entry name" value="Fic-like"/>
    <property type="match status" value="1"/>
</dbReference>
<feature type="domain" description="Fido" evidence="2">
    <location>
        <begin position="80"/>
        <end position="214"/>
    </location>
</feature>
<feature type="site" description="Important for autoinhibition of adenylyltransferase activity" evidence="1">
    <location>
        <position position="33"/>
    </location>
</feature>
<dbReference type="AlphaFoldDB" id="A0A4P5PD40"/>
<organism evidence="3 4">
    <name type="scientific">Enterococcus florum</name>
    <dbReference type="NCBI Taxonomy" id="2480627"/>
    <lineage>
        <taxon>Bacteria</taxon>
        <taxon>Bacillati</taxon>
        <taxon>Bacillota</taxon>
        <taxon>Bacilli</taxon>
        <taxon>Lactobacillales</taxon>
        <taxon>Enterococcaceae</taxon>
        <taxon>Enterococcus</taxon>
    </lineage>
</organism>
<dbReference type="InterPro" id="IPR040198">
    <property type="entry name" value="Fido_containing"/>
</dbReference>
<evidence type="ECO:0000259" key="2">
    <source>
        <dbReference type="PROSITE" id="PS51459"/>
    </source>
</evidence>
<dbReference type="OrthoDB" id="9807853at2"/>
<proteinExistence type="predicted"/>
<gene>
    <name evidence="3" type="ORF">NRIC_21420</name>
</gene>
<reference evidence="4" key="1">
    <citation type="submission" date="2019-02" db="EMBL/GenBank/DDBJ databases">
        <title>Draft genome sequence of Enterococcus sp. Gos25-1.</title>
        <authorList>
            <person name="Tanaka N."/>
            <person name="Shiwa Y."/>
            <person name="Fujita N."/>
        </authorList>
    </citation>
    <scope>NUCLEOTIDE SEQUENCE [LARGE SCALE GENOMIC DNA]</scope>
    <source>
        <strain evidence="4">Gos25-1</strain>
    </source>
</reference>
<evidence type="ECO:0000256" key="1">
    <source>
        <dbReference type="PIRSR" id="PIRSR640198-3"/>
    </source>
</evidence>
<evidence type="ECO:0000313" key="4">
    <source>
        <dbReference type="Proteomes" id="UP000290567"/>
    </source>
</evidence>
<dbReference type="Proteomes" id="UP000290567">
    <property type="component" value="Unassembled WGS sequence"/>
</dbReference>
<dbReference type="InterPro" id="IPR036597">
    <property type="entry name" value="Fido-like_dom_sf"/>
</dbReference>
<dbReference type="PANTHER" id="PTHR13504">
    <property type="entry name" value="FIDO DOMAIN-CONTAINING PROTEIN DDB_G0283145"/>
    <property type="match status" value="1"/>
</dbReference>
<name>A0A4P5PD40_9ENTE</name>
<dbReference type="PANTHER" id="PTHR13504:SF38">
    <property type="entry name" value="FIDO DOMAIN-CONTAINING PROTEIN"/>
    <property type="match status" value="1"/>
</dbReference>
<evidence type="ECO:0000313" key="3">
    <source>
        <dbReference type="EMBL" id="GCF94251.1"/>
    </source>
</evidence>
<keyword evidence="4" id="KW-1185">Reference proteome</keyword>
<dbReference type="Gene3D" id="1.10.3290.10">
    <property type="entry name" value="Fido-like domain"/>
    <property type="match status" value="1"/>
</dbReference>
<dbReference type="InterPro" id="IPR003812">
    <property type="entry name" value="Fido"/>
</dbReference>
<sequence length="222" mass="25685">MSYLNKYNLTQEENLFLAKKMLVENIYNQVRMENINITFSDTKTIIDGMSVSGLKTDDVQKVLNLRNAWKFVLDDISVLFNLSYFQQIHRIIAYGELLPGMLGTLRTGEVGIGGSFYSPKVPEENTVIELIDTMLTTDRSETEKALDYFLTACCSQFFWDGNKRTASICMNRLMIQAGVGIMIVQEKQLRRFNKLMIDFYETADRQKIKRFLYDHCIYGLTV</sequence>
<dbReference type="Pfam" id="PF02661">
    <property type="entry name" value="Fic"/>
    <property type="match status" value="1"/>
</dbReference>
<comment type="caution">
    <text evidence="3">The sequence shown here is derived from an EMBL/GenBank/DDBJ whole genome shotgun (WGS) entry which is preliminary data.</text>
</comment>
<dbReference type="PROSITE" id="PS51459">
    <property type="entry name" value="FIDO"/>
    <property type="match status" value="1"/>
</dbReference>
<accession>A0A4P5PD40</accession>